<dbReference type="STRING" id="50429.A0A2B4SBB1"/>
<name>A0A2B4SBB1_STYPI</name>
<dbReference type="PANTHER" id="PTHR33332">
    <property type="entry name" value="REVERSE TRANSCRIPTASE DOMAIN-CONTAINING PROTEIN"/>
    <property type="match status" value="1"/>
</dbReference>
<organism evidence="1 2">
    <name type="scientific">Stylophora pistillata</name>
    <name type="common">Smooth cauliflower coral</name>
    <dbReference type="NCBI Taxonomy" id="50429"/>
    <lineage>
        <taxon>Eukaryota</taxon>
        <taxon>Metazoa</taxon>
        <taxon>Cnidaria</taxon>
        <taxon>Anthozoa</taxon>
        <taxon>Hexacorallia</taxon>
        <taxon>Scleractinia</taxon>
        <taxon>Astrocoeniina</taxon>
        <taxon>Pocilloporidae</taxon>
        <taxon>Stylophora</taxon>
    </lineage>
</organism>
<evidence type="ECO:0000313" key="2">
    <source>
        <dbReference type="Proteomes" id="UP000225706"/>
    </source>
</evidence>
<evidence type="ECO:0008006" key="3">
    <source>
        <dbReference type="Google" id="ProtNLM"/>
    </source>
</evidence>
<reference evidence="2" key="1">
    <citation type="journal article" date="2017" name="bioRxiv">
        <title>Comparative analysis of the genomes of Stylophora pistillata and Acropora digitifera provides evidence for extensive differences between species of corals.</title>
        <authorList>
            <person name="Voolstra C.R."/>
            <person name="Li Y."/>
            <person name="Liew Y.J."/>
            <person name="Baumgarten S."/>
            <person name="Zoccola D."/>
            <person name="Flot J.-F."/>
            <person name="Tambutte S."/>
            <person name="Allemand D."/>
            <person name="Aranda M."/>
        </authorList>
    </citation>
    <scope>NUCLEOTIDE SEQUENCE [LARGE SCALE GENOMIC DNA]</scope>
</reference>
<dbReference type="OrthoDB" id="5989487at2759"/>
<sequence>MESFCTDFIDVFSDEQCTDLSSLVDKYDTTLLSLIDKHAPVKHRWITVRPKALWYTPELAEQKRIRRNLERKWRLTRLPSDRLRYVNQCNVVVNLIARLKSDYYSSIIEHHSYDQKMLFSTVNKLLQKSTPKRYPICHDNAALANSFGDFFSEKIDKIHHSLLAKQDAISNDLTLEPPTEISTSFYDFVEKPAADHNQYANFRPVSNPTLVSKIIEKSVAVQLTDYITKHHLDLSAAFEKVNHSILLSRLEQRFGVKGKVIQWIKSYLMDREQFVQIENFGDEKICPAESTTNLTVFFDQHLTMDEQVKKVCQASYYHLRNISKIRKYLSPKTAEIVIHAYITSKMDNCNSLLYGLPDYMINKRQSIQNAVAARVITLTKKWEHITPALKKLHWLPVKYRIIFKILLLVYKGLHGLAPTYIAELLHQRNYGSGVLRSSSQMLLMVPRTFPKNYGDRAFSIAGPKLWNDLPYSLKTSESVAIFKKNLKTYLFKDAF</sequence>
<accession>A0A2B4SBB1</accession>
<gene>
    <name evidence="1" type="ORF">AWC38_SpisGene9614</name>
</gene>
<proteinExistence type="predicted"/>
<dbReference type="AlphaFoldDB" id="A0A2B4SBB1"/>
<dbReference type="EMBL" id="LSMT01000143">
    <property type="protein sequence ID" value="PFX25745.1"/>
    <property type="molecule type" value="Genomic_DNA"/>
</dbReference>
<evidence type="ECO:0000313" key="1">
    <source>
        <dbReference type="EMBL" id="PFX25745.1"/>
    </source>
</evidence>
<keyword evidence="2" id="KW-1185">Reference proteome</keyword>
<protein>
    <recommendedName>
        <fullName evidence="3">Reverse transcriptase domain-containing protein</fullName>
    </recommendedName>
</protein>
<comment type="caution">
    <text evidence="1">The sequence shown here is derived from an EMBL/GenBank/DDBJ whole genome shotgun (WGS) entry which is preliminary data.</text>
</comment>
<dbReference type="Proteomes" id="UP000225706">
    <property type="component" value="Unassembled WGS sequence"/>
</dbReference>